<comment type="similarity">
    <text evidence="1">Belongs to the YciI family.</text>
</comment>
<reference evidence="3 4" key="1">
    <citation type="journal article" date="2015" name="Stand. Genomic Sci.">
        <title>Genomic Encyclopedia of Bacterial and Archaeal Type Strains, Phase III: the genomes of soil and plant-associated and newly described type strains.</title>
        <authorList>
            <person name="Whitman W.B."/>
            <person name="Woyke T."/>
            <person name="Klenk H.P."/>
            <person name="Zhou Y."/>
            <person name="Lilburn T.G."/>
            <person name="Beck B.J."/>
            <person name="De Vos P."/>
            <person name="Vandamme P."/>
            <person name="Eisen J.A."/>
            <person name="Garrity G."/>
            <person name="Hugenholtz P."/>
            <person name="Kyrpides N.C."/>
        </authorList>
    </citation>
    <scope>NUCLEOTIDE SEQUENCE [LARGE SCALE GENOMIC DNA]</scope>
    <source>
        <strain evidence="3 4">VKM Ac-2540</strain>
    </source>
</reference>
<feature type="domain" description="YCII-related" evidence="2">
    <location>
        <begin position="1"/>
        <end position="112"/>
    </location>
</feature>
<organism evidence="3 4">
    <name type="scientific">Kribbella rubisoli</name>
    <dbReference type="NCBI Taxonomy" id="3075929"/>
    <lineage>
        <taxon>Bacteria</taxon>
        <taxon>Bacillati</taxon>
        <taxon>Actinomycetota</taxon>
        <taxon>Actinomycetes</taxon>
        <taxon>Propionibacteriales</taxon>
        <taxon>Kribbellaceae</taxon>
        <taxon>Kribbella</taxon>
    </lineage>
</organism>
<gene>
    <name evidence="3" type="ORF">EV645_4679</name>
</gene>
<name>A0A4Q7WVL7_9ACTN</name>
<evidence type="ECO:0000313" key="4">
    <source>
        <dbReference type="Proteomes" id="UP000292027"/>
    </source>
</evidence>
<dbReference type="InterPro" id="IPR005545">
    <property type="entry name" value="YCII"/>
</dbReference>
<keyword evidence="4" id="KW-1185">Reference proteome</keyword>
<evidence type="ECO:0000259" key="2">
    <source>
        <dbReference type="Pfam" id="PF03795"/>
    </source>
</evidence>
<protein>
    <recommendedName>
        <fullName evidence="2">YCII-related domain-containing protein</fullName>
    </recommendedName>
</protein>
<dbReference type="PANTHER" id="PTHR35174">
    <property type="entry name" value="BLL7171 PROTEIN-RELATED"/>
    <property type="match status" value="1"/>
</dbReference>
<accession>A0A4Q7WVL7</accession>
<dbReference type="PANTHER" id="PTHR35174:SF3">
    <property type="entry name" value="BLL7171 PROTEIN"/>
    <property type="match status" value="1"/>
</dbReference>
<dbReference type="Gene3D" id="3.30.70.1060">
    <property type="entry name" value="Dimeric alpha+beta barrel"/>
    <property type="match status" value="1"/>
</dbReference>
<dbReference type="InterPro" id="IPR011008">
    <property type="entry name" value="Dimeric_a/b-barrel"/>
</dbReference>
<sequence>MKYLLVLNINPDVLAALPEAEQQAIGSGHQKFMDTIKASGEFHSTVALQQPAQSAVVTVRGGLPAVTDGPFVESKEFLGGYYLVDVASRERALELAAMIPDAAIEGLGVEVRGVEFADGL</sequence>
<dbReference type="Proteomes" id="UP000292027">
    <property type="component" value="Unassembled WGS sequence"/>
</dbReference>
<dbReference type="AlphaFoldDB" id="A0A4Q7WVL7"/>
<dbReference type="RefSeq" id="WP_130446038.1">
    <property type="nucleotide sequence ID" value="NZ_SHKR01000013.1"/>
</dbReference>
<comment type="caution">
    <text evidence="3">The sequence shown here is derived from an EMBL/GenBank/DDBJ whole genome shotgun (WGS) entry which is preliminary data.</text>
</comment>
<evidence type="ECO:0000313" key="3">
    <source>
        <dbReference type="EMBL" id="RZU13825.1"/>
    </source>
</evidence>
<dbReference type="EMBL" id="SHKR01000013">
    <property type="protein sequence ID" value="RZU13825.1"/>
    <property type="molecule type" value="Genomic_DNA"/>
</dbReference>
<proteinExistence type="inferred from homology"/>
<evidence type="ECO:0000256" key="1">
    <source>
        <dbReference type="ARBA" id="ARBA00007689"/>
    </source>
</evidence>
<dbReference type="SUPFAM" id="SSF54909">
    <property type="entry name" value="Dimeric alpha+beta barrel"/>
    <property type="match status" value="1"/>
</dbReference>
<dbReference type="Pfam" id="PF03795">
    <property type="entry name" value="YCII"/>
    <property type="match status" value="1"/>
</dbReference>
<dbReference type="OrthoDB" id="3784582at2"/>